<comment type="caution">
    <text evidence="1">The sequence shown here is derived from an EMBL/GenBank/DDBJ whole genome shotgun (WGS) entry which is preliminary data.</text>
</comment>
<evidence type="ECO:0000313" key="1">
    <source>
        <dbReference type="EMBL" id="CAK5083340.1"/>
    </source>
</evidence>
<protein>
    <submittedName>
        <fullName evidence="1">Uncharacterized protein</fullName>
    </submittedName>
</protein>
<keyword evidence="2" id="KW-1185">Reference proteome</keyword>
<evidence type="ECO:0000313" key="2">
    <source>
        <dbReference type="Proteomes" id="UP001497535"/>
    </source>
</evidence>
<reference evidence="1" key="1">
    <citation type="submission" date="2023-11" db="EMBL/GenBank/DDBJ databases">
        <authorList>
            <person name="Poullet M."/>
        </authorList>
    </citation>
    <scope>NUCLEOTIDE SEQUENCE</scope>
    <source>
        <strain evidence="1">E1834</strain>
    </source>
</reference>
<dbReference type="EMBL" id="CAVMJV010000050">
    <property type="protein sequence ID" value="CAK5083340.1"/>
    <property type="molecule type" value="Genomic_DNA"/>
</dbReference>
<name>A0ACB0ZW42_MELEN</name>
<sequence length="156" mass="18018">MFLSSRSRLSALTPNHHYYLLHHAAYCTALGNLRDKPEILLLLSSILILSFLKGDSGGPVFSYLNNNNQESSTPSFIGLSLQIALYVDSKNTNKKFIYGENVNLRDEEMEKCRTANELSVLKKECILGWLEYLVYNESNFRRKEILKEIFDSFIWK</sequence>
<accession>A0ACB0ZW42</accession>
<organism evidence="1 2">
    <name type="scientific">Meloidogyne enterolobii</name>
    <name type="common">Root-knot nematode worm</name>
    <name type="synonym">Meloidogyne mayaguensis</name>
    <dbReference type="NCBI Taxonomy" id="390850"/>
    <lineage>
        <taxon>Eukaryota</taxon>
        <taxon>Metazoa</taxon>
        <taxon>Ecdysozoa</taxon>
        <taxon>Nematoda</taxon>
        <taxon>Chromadorea</taxon>
        <taxon>Rhabditida</taxon>
        <taxon>Tylenchina</taxon>
        <taxon>Tylenchomorpha</taxon>
        <taxon>Tylenchoidea</taxon>
        <taxon>Meloidogynidae</taxon>
        <taxon>Meloidogyninae</taxon>
        <taxon>Meloidogyne</taxon>
    </lineage>
</organism>
<gene>
    <name evidence="1" type="ORF">MENTE1834_LOCUS30672</name>
</gene>
<proteinExistence type="predicted"/>
<dbReference type="Proteomes" id="UP001497535">
    <property type="component" value="Unassembled WGS sequence"/>
</dbReference>